<dbReference type="Proteomes" id="UP000546917">
    <property type="component" value="Unassembled WGS sequence"/>
</dbReference>
<evidence type="ECO:0000259" key="4">
    <source>
        <dbReference type="PROSITE" id="PS51736"/>
    </source>
</evidence>
<dbReference type="PROSITE" id="PS51736">
    <property type="entry name" value="RECOMBINASES_3"/>
    <property type="match status" value="1"/>
</dbReference>
<organism evidence="5 7">
    <name type="scientific">Ferroplasma acidiphilum</name>
    <dbReference type="NCBI Taxonomy" id="74969"/>
    <lineage>
        <taxon>Archaea</taxon>
        <taxon>Methanobacteriati</taxon>
        <taxon>Thermoplasmatota</taxon>
        <taxon>Thermoplasmata</taxon>
        <taxon>Thermoplasmatales</taxon>
        <taxon>Ferroplasmaceae</taxon>
        <taxon>Ferroplasma</taxon>
    </lineage>
</organism>
<dbReference type="SUPFAM" id="SSF53041">
    <property type="entry name" value="Resolvase-like"/>
    <property type="match status" value="1"/>
</dbReference>
<dbReference type="InterPro" id="IPR006120">
    <property type="entry name" value="Resolvase_HTH_dom"/>
</dbReference>
<dbReference type="KEGG" id="fai:FAD_0665"/>
<protein>
    <submittedName>
        <fullName evidence="5">DNA resolvase</fullName>
    </submittedName>
    <submittedName>
        <fullName evidence="6">Recombinase family protein</fullName>
    </submittedName>
</protein>
<dbReference type="PANTHER" id="PTHR30461">
    <property type="entry name" value="DNA-INVERTASE FROM LAMBDOID PROPHAGE"/>
    <property type="match status" value="1"/>
</dbReference>
<reference evidence="5 7" key="1">
    <citation type="submission" date="2011-10" db="EMBL/GenBank/DDBJ databases">
        <title>Metabolic and evolutionary patterns in the extreme acidophile Ferroplasma acidiphilum.</title>
        <authorList>
            <person name="Golyshina O.V."/>
            <person name="Kozyavkin S.A."/>
            <person name="Tatusov R.L."/>
            <person name="Slesarev A.I."/>
            <person name="Golyshin P.N."/>
        </authorList>
    </citation>
    <scope>NUCLEOTIDE SEQUENCE [LARGE SCALE GENOMIC DNA]</scope>
    <source>
        <strain evidence="5">Berkeley</strain>
        <strain evidence="7">Y</strain>
    </source>
</reference>
<evidence type="ECO:0000313" key="5">
    <source>
        <dbReference type="EMBL" id="ARD84574.1"/>
    </source>
</evidence>
<dbReference type="InterPro" id="IPR009057">
    <property type="entry name" value="Homeodomain-like_sf"/>
</dbReference>
<dbReference type="InterPro" id="IPR006119">
    <property type="entry name" value="Resolv_N"/>
</dbReference>
<gene>
    <name evidence="5" type="ORF">FAD_0665</name>
    <name evidence="6" type="ORF">HLB00_07620</name>
</gene>
<dbReference type="GeneID" id="84217265"/>
<keyword evidence="2" id="KW-0238">DNA-binding</keyword>
<proteinExistence type="inferred from homology"/>
<sequence>MIVGLYARVSTKDKEQNPENQLIRLREYCNARKWNYKEYIDFASGSKKDRPGLKQILDDLDKLDGILVLRLDRFGRSLQNLLECFNIIRSQGKFFEAIDQGLKISEKKDPMNDFMLAILGAAAEFERELISERVKDGMARAMKENKKIGRPRILDKKNISASNIIKLRESGKSIREISQIVGIKRSTVYDIIKSSEKPIR</sequence>
<dbReference type="InterPro" id="IPR050639">
    <property type="entry name" value="SSR_resolvase"/>
</dbReference>
<dbReference type="AlphaFoldDB" id="A0A1V0N389"/>
<dbReference type="Gene3D" id="1.10.10.60">
    <property type="entry name" value="Homeodomain-like"/>
    <property type="match status" value="1"/>
</dbReference>
<dbReference type="CDD" id="cd03768">
    <property type="entry name" value="SR_ResInv"/>
    <property type="match status" value="1"/>
</dbReference>
<dbReference type="RefSeq" id="WP_081141770.1">
    <property type="nucleotide sequence ID" value="NZ_CP015363.1"/>
</dbReference>
<dbReference type="Pfam" id="PF00239">
    <property type="entry name" value="Resolvase"/>
    <property type="match status" value="1"/>
</dbReference>
<dbReference type="GO" id="GO:0003677">
    <property type="term" value="F:DNA binding"/>
    <property type="evidence" value="ECO:0007669"/>
    <property type="project" value="UniProtKB-KW"/>
</dbReference>
<dbReference type="Pfam" id="PF02796">
    <property type="entry name" value="HTH_7"/>
    <property type="match status" value="1"/>
</dbReference>
<feature type="domain" description="Resolvase/invertase-type recombinase catalytic" evidence="4">
    <location>
        <begin position="2"/>
        <end position="145"/>
    </location>
</feature>
<evidence type="ECO:0000256" key="1">
    <source>
        <dbReference type="ARBA" id="ARBA00009913"/>
    </source>
</evidence>
<dbReference type="SUPFAM" id="SSF46689">
    <property type="entry name" value="Homeodomain-like"/>
    <property type="match status" value="1"/>
</dbReference>
<evidence type="ECO:0000256" key="2">
    <source>
        <dbReference type="ARBA" id="ARBA00023125"/>
    </source>
</evidence>
<dbReference type="PANTHER" id="PTHR30461:SF2">
    <property type="entry name" value="SERINE RECOMBINASE PINE-RELATED"/>
    <property type="match status" value="1"/>
</dbReference>
<dbReference type="STRING" id="74969.FAD_0665"/>
<evidence type="ECO:0000256" key="3">
    <source>
        <dbReference type="ARBA" id="ARBA00023172"/>
    </source>
</evidence>
<dbReference type="Proteomes" id="UP000192050">
    <property type="component" value="Chromosome"/>
</dbReference>
<dbReference type="EMBL" id="JABGBP010000281">
    <property type="protein sequence ID" value="NOL60696.1"/>
    <property type="molecule type" value="Genomic_DNA"/>
</dbReference>
<evidence type="ECO:0000313" key="7">
    <source>
        <dbReference type="Proteomes" id="UP000192050"/>
    </source>
</evidence>
<dbReference type="OrthoDB" id="24728at2157"/>
<accession>A0A1V0N389</accession>
<evidence type="ECO:0000313" key="6">
    <source>
        <dbReference type="EMBL" id="NOL60696.1"/>
    </source>
</evidence>
<evidence type="ECO:0000313" key="8">
    <source>
        <dbReference type="Proteomes" id="UP000546917"/>
    </source>
</evidence>
<name>A0A1V0N389_9ARCH</name>
<dbReference type="EMBL" id="CP015363">
    <property type="protein sequence ID" value="ARD84574.1"/>
    <property type="molecule type" value="Genomic_DNA"/>
</dbReference>
<dbReference type="Gene3D" id="3.40.50.1390">
    <property type="entry name" value="Resolvase, N-terminal catalytic domain"/>
    <property type="match status" value="1"/>
</dbReference>
<comment type="similarity">
    <text evidence="1">Belongs to the site-specific recombinase resolvase family.</text>
</comment>
<dbReference type="SMART" id="SM00857">
    <property type="entry name" value="Resolvase"/>
    <property type="match status" value="1"/>
</dbReference>
<dbReference type="GO" id="GO:0000150">
    <property type="term" value="F:DNA strand exchange activity"/>
    <property type="evidence" value="ECO:0007669"/>
    <property type="project" value="InterPro"/>
</dbReference>
<dbReference type="InterPro" id="IPR036162">
    <property type="entry name" value="Resolvase-like_N_sf"/>
</dbReference>
<keyword evidence="3" id="KW-0233">DNA recombination</keyword>
<reference evidence="6 8" key="2">
    <citation type="submission" date="2020-05" db="EMBL/GenBank/DDBJ databases">
        <authorList>
            <person name="Zhang R."/>
        </authorList>
    </citation>
    <scope>NUCLEOTIDE SEQUENCE [LARGE SCALE GENOMIC DNA]</scope>
    <source>
        <strain evidence="6 8">DSM 28986</strain>
    </source>
</reference>
<keyword evidence="7" id="KW-1185">Reference proteome</keyword>